<dbReference type="OrthoDB" id="5566984at2"/>
<dbReference type="PANTHER" id="PTHR41317:SF1">
    <property type="entry name" value="PD-(D_E)XK NUCLEASE FAMILY TRANSPOSASE"/>
    <property type="match status" value="1"/>
</dbReference>
<accession>A0A2L0FB04</accession>
<organism evidence="1 2">
    <name type="scientific">Sorangium cellulosum</name>
    <name type="common">Polyangium cellulosum</name>
    <dbReference type="NCBI Taxonomy" id="56"/>
    <lineage>
        <taxon>Bacteria</taxon>
        <taxon>Pseudomonadati</taxon>
        <taxon>Myxococcota</taxon>
        <taxon>Polyangia</taxon>
        <taxon>Polyangiales</taxon>
        <taxon>Polyangiaceae</taxon>
        <taxon>Sorangium</taxon>
    </lineage>
</organism>
<dbReference type="AlphaFoldDB" id="A0A2L0FB04"/>
<dbReference type="EMBL" id="CP012673">
    <property type="protein sequence ID" value="AUX48775.1"/>
    <property type="molecule type" value="Genomic_DNA"/>
</dbReference>
<proteinExistence type="predicted"/>
<sequence length="295" mass="32986">MTRPVFADPKTAFVFKRLFGSEEHKDLILALLNGLLELDEPHRIVSVELLAPEQRPSVTELKYSIVDVKCRDARGVTYVVEMQVLNVEGFEKRVVYNVAKAYVGQLGRGQLYPELNDVIGITICDFELWPSGEGLAVPMLSRWRMQEQHGGTKGLGQIQLVFLELPKYDASRPPGTVVERWAYFFREAENLTMVPEVLAEPPYVDALEAARTAGFTEEEWDAYLRAGMALQDERGALSLARKEGQGEGLRQGIEAVCQVLGIELTAARRREIAALDAPGLSALLARIQTRKAWED</sequence>
<reference evidence="1 2" key="1">
    <citation type="submission" date="2015-09" db="EMBL/GenBank/DDBJ databases">
        <title>Sorangium comparison.</title>
        <authorList>
            <person name="Zaburannyi N."/>
            <person name="Bunk B."/>
            <person name="Overmann J."/>
            <person name="Mueller R."/>
        </authorList>
    </citation>
    <scope>NUCLEOTIDE SEQUENCE [LARGE SCALE GENOMIC DNA]</scope>
    <source>
        <strain evidence="1 2">So ce26</strain>
    </source>
</reference>
<evidence type="ECO:0000313" key="1">
    <source>
        <dbReference type="EMBL" id="AUX48775.1"/>
    </source>
</evidence>
<dbReference type="Pfam" id="PF12784">
    <property type="entry name" value="PDDEXK_2"/>
    <property type="match status" value="1"/>
</dbReference>
<dbReference type="InterPro" id="IPR010106">
    <property type="entry name" value="RpnA"/>
</dbReference>
<dbReference type="Proteomes" id="UP000238348">
    <property type="component" value="Chromosome"/>
</dbReference>
<protein>
    <recommendedName>
        <fullName evidence="3">Transposase</fullName>
    </recommendedName>
</protein>
<name>A0A2L0FB04_SORCE</name>
<evidence type="ECO:0000313" key="2">
    <source>
        <dbReference type="Proteomes" id="UP000238348"/>
    </source>
</evidence>
<dbReference type="NCBIfam" id="TIGR01784">
    <property type="entry name" value="T_den_put_tspse"/>
    <property type="match status" value="1"/>
</dbReference>
<dbReference type="RefSeq" id="WP_104986583.1">
    <property type="nucleotide sequence ID" value="NZ_CP012673.1"/>
</dbReference>
<dbReference type="PANTHER" id="PTHR41317">
    <property type="entry name" value="PD-(D_E)XK NUCLEASE FAMILY TRANSPOSASE"/>
    <property type="match status" value="1"/>
</dbReference>
<gene>
    <name evidence="1" type="ORF">SOCE26_103160</name>
</gene>
<evidence type="ECO:0008006" key="3">
    <source>
        <dbReference type="Google" id="ProtNLM"/>
    </source>
</evidence>